<dbReference type="SMART" id="SM00355">
    <property type="entry name" value="ZnF_C2H2"/>
    <property type="match status" value="2"/>
</dbReference>
<dbReference type="InterPro" id="IPR036236">
    <property type="entry name" value="Znf_C2H2_sf"/>
</dbReference>
<dbReference type="AlphaFoldDB" id="A0AAV8UJQ4"/>
<dbReference type="InterPro" id="IPR051061">
    <property type="entry name" value="Zinc_finger_trans_reg"/>
</dbReference>
<keyword evidence="5" id="KW-1185">Reference proteome</keyword>
<evidence type="ECO:0000313" key="5">
    <source>
        <dbReference type="Proteomes" id="UP001157974"/>
    </source>
</evidence>
<feature type="compositionally biased region" description="Polar residues" evidence="2">
    <location>
        <begin position="291"/>
        <end position="317"/>
    </location>
</feature>
<keyword evidence="1" id="KW-0863">Zinc-finger</keyword>
<dbReference type="PROSITE" id="PS00028">
    <property type="entry name" value="ZINC_FINGER_C2H2_1"/>
    <property type="match status" value="2"/>
</dbReference>
<feature type="region of interest" description="Disordered" evidence="2">
    <location>
        <begin position="272"/>
        <end position="317"/>
    </location>
</feature>
<evidence type="ECO:0000256" key="1">
    <source>
        <dbReference type="PROSITE-ProRule" id="PRU00042"/>
    </source>
</evidence>
<protein>
    <recommendedName>
        <fullName evidence="3">C2H2-type domain-containing protein</fullName>
    </recommendedName>
</protein>
<feature type="domain" description="C2H2-type" evidence="3">
    <location>
        <begin position="25"/>
        <end position="52"/>
    </location>
</feature>
<feature type="region of interest" description="Disordered" evidence="2">
    <location>
        <begin position="75"/>
        <end position="120"/>
    </location>
</feature>
<dbReference type="SUPFAM" id="SSF57667">
    <property type="entry name" value="beta-beta-alpha zinc fingers"/>
    <property type="match status" value="1"/>
</dbReference>
<dbReference type="EMBL" id="JAMWBK010000009">
    <property type="protein sequence ID" value="KAJ8902259.1"/>
    <property type="molecule type" value="Genomic_DNA"/>
</dbReference>
<dbReference type="InterPro" id="IPR013087">
    <property type="entry name" value="Znf_C2H2_type"/>
</dbReference>
<dbReference type="GO" id="GO:0003712">
    <property type="term" value="F:transcription coregulator activity"/>
    <property type="evidence" value="ECO:0007669"/>
    <property type="project" value="TreeGrafter"/>
</dbReference>
<evidence type="ECO:0000313" key="4">
    <source>
        <dbReference type="EMBL" id="KAJ8902259.1"/>
    </source>
</evidence>
<dbReference type="GO" id="GO:0006357">
    <property type="term" value="P:regulation of transcription by RNA polymerase II"/>
    <property type="evidence" value="ECO:0007669"/>
    <property type="project" value="TreeGrafter"/>
</dbReference>
<dbReference type="Proteomes" id="UP001157974">
    <property type="component" value="Unassembled WGS sequence"/>
</dbReference>
<organism evidence="4 5">
    <name type="scientific">Rhodosorus marinus</name>
    <dbReference type="NCBI Taxonomy" id="101924"/>
    <lineage>
        <taxon>Eukaryota</taxon>
        <taxon>Rhodophyta</taxon>
        <taxon>Stylonematophyceae</taxon>
        <taxon>Stylonematales</taxon>
        <taxon>Stylonemataceae</taxon>
        <taxon>Rhodosorus</taxon>
    </lineage>
</organism>
<feature type="compositionally biased region" description="Basic and acidic residues" evidence="2">
    <location>
        <begin position="105"/>
        <end position="115"/>
    </location>
</feature>
<gene>
    <name evidence="4" type="ORF">NDN08_006666</name>
</gene>
<evidence type="ECO:0000259" key="3">
    <source>
        <dbReference type="PROSITE" id="PS50157"/>
    </source>
</evidence>
<feature type="domain" description="C2H2-type" evidence="3">
    <location>
        <begin position="53"/>
        <end position="83"/>
    </location>
</feature>
<dbReference type="GO" id="GO:0008270">
    <property type="term" value="F:zinc ion binding"/>
    <property type="evidence" value="ECO:0007669"/>
    <property type="project" value="UniProtKB-KW"/>
</dbReference>
<reference evidence="4 5" key="1">
    <citation type="journal article" date="2023" name="Nat. Commun.">
        <title>Origin of minicircular mitochondrial genomes in red algae.</title>
        <authorList>
            <person name="Lee Y."/>
            <person name="Cho C.H."/>
            <person name="Lee Y.M."/>
            <person name="Park S.I."/>
            <person name="Yang J.H."/>
            <person name="West J.A."/>
            <person name="Bhattacharya D."/>
            <person name="Yoon H.S."/>
        </authorList>
    </citation>
    <scope>NUCLEOTIDE SEQUENCE [LARGE SCALE GENOMIC DNA]</scope>
    <source>
        <strain evidence="4 5">CCMP1338</strain>
        <tissue evidence="4">Whole cell</tissue>
    </source>
</reference>
<evidence type="ECO:0000256" key="2">
    <source>
        <dbReference type="SAM" id="MobiDB-lite"/>
    </source>
</evidence>
<accession>A0AAV8UJQ4</accession>
<feature type="region of interest" description="Disordered" evidence="2">
    <location>
        <begin position="141"/>
        <end position="161"/>
    </location>
</feature>
<dbReference type="PANTHER" id="PTHR46179">
    <property type="entry name" value="ZINC FINGER PROTEIN"/>
    <property type="match status" value="1"/>
</dbReference>
<dbReference type="GO" id="GO:0005634">
    <property type="term" value="C:nucleus"/>
    <property type="evidence" value="ECO:0007669"/>
    <property type="project" value="TreeGrafter"/>
</dbReference>
<dbReference type="PANTHER" id="PTHR46179:SF26">
    <property type="entry name" value="ZINC FINGER PROTEIN 423 HOMOLOG"/>
    <property type="match status" value="1"/>
</dbReference>
<dbReference type="PROSITE" id="PS50157">
    <property type="entry name" value="ZINC_FINGER_C2H2_2"/>
    <property type="match status" value="2"/>
</dbReference>
<comment type="caution">
    <text evidence="4">The sequence shown here is derived from an EMBL/GenBank/DDBJ whole genome shotgun (WGS) entry which is preliminary data.</text>
</comment>
<name>A0AAV8UJQ4_9RHOD</name>
<keyword evidence="1" id="KW-0479">Metal-binding</keyword>
<sequence length="317" mass="34382">MGRPASKSTSGDDPVVMSVNGVLNFKCPFCGRMFNKKANCKIHVRKHTGEMPYKCSVQGCKRKFMWKSSLTFHEANGHKGGSSDQAEEQYSHGRTPVATNDYEDERGNPRGDRPAFADPVAAGEVRATSVADSTLVREPLFEPPASIGSNSLPSVSAEIQRDGDIKAGNEAEPEFLPPLPSMKDQSRSFTIPSVVQGNAQQESHELEINLEPRPRSQTGLASRNFSLLRSMDRIPPESGRPGLVGTGVLSANYLTPRHAGLISPYVNFSPIPSPMGSAYSPQKLREREASRGNQPVSSLSAILNGRTRYSSTPNGEL</sequence>
<keyword evidence="1" id="KW-0862">Zinc</keyword>
<dbReference type="Gene3D" id="3.30.160.60">
    <property type="entry name" value="Classic Zinc Finger"/>
    <property type="match status" value="2"/>
</dbReference>
<proteinExistence type="predicted"/>